<keyword evidence="2 5" id="KW-0812">Transmembrane</keyword>
<reference evidence="7 8" key="1">
    <citation type="journal article" date="2019" name="Int. J. Syst. Evol. Microbiol.">
        <title>The Global Catalogue of Microorganisms (GCM) 10K type strain sequencing project: providing services to taxonomists for standard genome sequencing and annotation.</title>
        <authorList>
            <consortium name="The Broad Institute Genomics Platform"/>
            <consortium name="The Broad Institute Genome Sequencing Center for Infectious Disease"/>
            <person name="Wu L."/>
            <person name="Ma J."/>
        </authorList>
    </citation>
    <scope>NUCLEOTIDE SEQUENCE [LARGE SCALE GENOMIC DNA]</scope>
    <source>
        <strain evidence="7 8">PSR21</strain>
    </source>
</reference>
<keyword evidence="3 5" id="KW-1133">Transmembrane helix</keyword>
<dbReference type="PANTHER" id="PTHR10846:SF8">
    <property type="entry name" value="INNER MEMBRANE PROTEIN YRBG"/>
    <property type="match status" value="1"/>
</dbReference>
<evidence type="ECO:0000259" key="6">
    <source>
        <dbReference type="Pfam" id="PF01699"/>
    </source>
</evidence>
<protein>
    <submittedName>
        <fullName evidence="7">Calcium/sodium antiporter</fullName>
    </submittedName>
</protein>
<dbReference type="PANTHER" id="PTHR10846">
    <property type="entry name" value="SODIUM/POTASSIUM/CALCIUM EXCHANGER"/>
    <property type="match status" value="1"/>
</dbReference>
<dbReference type="GeneID" id="79315842"/>
<dbReference type="GO" id="GO:0016020">
    <property type="term" value="C:membrane"/>
    <property type="evidence" value="ECO:0007669"/>
    <property type="project" value="UniProtKB-SubCell"/>
</dbReference>
<accession>A0ABD6ABD1</accession>
<feature type="transmembrane region" description="Helical" evidence="5">
    <location>
        <begin position="108"/>
        <end position="124"/>
    </location>
</feature>
<feature type="transmembrane region" description="Helical" evidence="5">
    <location>
        <begin position="6"/>
        <end position="27"/>
    </location>
</feature>
<evidence type="ECO:0000256" key="3">
    <source>
        <dbReference type="ARBA" id="ARBA00022989"/>
    </source>
</evidence>
<dbReference type="InterPro" id="IPR004481">
    <property type="entry name" value="K/Na/Ca-exchanger"/>
</dbReference>
<gene>
    <name evidence="7" type="ORF">ACFQPE_11905</name>
</gene>
<evidence type="ECO:0000313" key="7">
    <source>
        <dbReference type="EMBL" id="MFC7317487.1"/>
    </source>
</evidence>
<dbReference type="Pfam" id="PF01699">
    <property type="entry name" value="Na_Ca_ex"/>
    <property type="match status" value="2"/>
</dbReference>
<dbReference type="Proteomes" id="UP001596547">
    <property type="component" value="Unassembled WGS sequence"/>
</dbReference>
<dbReference type="RefSeq" id="WP_276303266.1">
    <property type="nucleotide sequence ID" value="NZ_CP119992.1"/>
</dbReference>
<dbReference type="AlphaFoldDB" id="A0ABD6ABD1"/>
<comment type="subcellular location">
    <subcellularLocation>
        <location evidence="1">Membrane</location>
        <topology evidence="1">Multi-pass membrane protein</topology>
    </subcellularLocation>
</comment>
<evidence type="ECO:0000256" key="1">
    <source>
        <dbReference type="ARBA" id="ARBA00004141"/>
    </source>
</evidence>
<feature type="domain" description="Sodium/calcium exchanger membrane region" evidence="6">
    <location>
        <begin position="169"/>
        <end position="298"/>
    </location>
</feature>
<feature type="transmembrane region" description="Helical" evidence="5">
    <location>
        <begin position="268"/>
        <end position="285"/>
    </location>
</feature>
<keyword evidence="4 5" id="KW-0472">Membrane</keyword>
<feature type="transmembrane region" description="Helical" evidence="5">
    <location>
        <begin position="169"/>
        <end position="190"/>
    </location>
</feature>
<dbReference type="NCBIfam" id="TIGR00367">
    <property type="entry name" value="calcium/sodium antiporter"/>
    <property type="match status" value="1"/>
</dbReference>
<feature type="transmembrane region" description="Helical" evidence="5">
    <location>
        <begin position="202"/>
        <end position="225"/>
    </location>
</feature>
<feature type="transmembrane region" description="Helical" evidence="5">
    <location>
        <begin position="82"/>
        <end position="101"/>
    </location>
</feature>
<dbReference type="InterPro" id="IPR044880">
    <property type="entry name" value="NCX_ion-bd_dom_sf"/>
</dbReference>
<evidence type="ECO:0000256" key="2">
    <source>
        <dbReference type="ARBA" id="ARBA00022692"/>
    </source>
</evidence>
<feature type="transmembrane region" description="Helical" evidence="5">
    <location>
        <begin position="130"/>
        <end position="148"/>
    </location>
</feature>
<evidence type="ECO:0000256" key="4">
    <source>
        <dbReference type="ARBA" id="ARBA00023136"/>
    </source>
</evidence>
<dbReference type="Gene3D" id="1.20.1420.30">
    <property type="entry name" value="NCX, central ion-binding region"/>
    <property type="match status" value="1"/>
</dbReference>
<feature type="domain" description="Sodium/calcium exchanger membrane region" evidence="6">
    <location>
        <begin position="9"/>
        <end position="147"/>
    </location>
</feature>
<name>A0ABD6ABD1_9EURY</name>
<evidence type="ECO:0000313" key="8">
    <source>
        <dbReference type="Proteomes" id="UP001596547"/>
    </source>
</evidence>
<dbReference type="EMBL" id="JBHTBF010000002">
    <property type="protein sequence ID" value="MFC7317487.1"/>
    <property type="molecule type" value="Genomic_DNA"/>
</dbReference>
<evidence type="ECO:0000256" key="5">
    <source>
        <dbReference type="SAM" id="Phobius"/>
    </source>
</evidence>
<dbReference type="InterPro" id="IPR004837">
    <property type="entry name" value="NaCa_Exmemb"/>
</dbReference>
<comment type="caution">
    <text evidence="7">The sequence shown here is derived from an EMBL/GenBank/DDBJ whole genome shotgun (WGS) entry which is preliminary data.</text>
</comment>
<proteinExistence type="predicted"/>
<organism evidence="7 8">
    <name type="scientific">Halomarina halobia</name>
    <dbReference type="NCBI Taxonomy" id="3033386"/>
    <lineage>
        <taxon>Archaea</taxon>
        <taxon>Methanobacteriati</taxon>
        <taxon>Methanobacteriota</taxon>
        <taxon>Stenosarchaea group</taxon>
        <taxon>Halobacteria</taxon>
        <taxon>Halobacteriales</taxon>
        <taxon>Natronomonadaceae</taxon>
        <taxon>Halomarina</taxon>
    </lineage>
</organism>
<sequence length="309" mass="31034">MVTSIAVDVALVAAGVGALWLGAQLFVDNAALLARRAGLSDLTIGLTVVSMGTSMPEVAVSVEAALLGSSDIAVGNVVGSNLFNIGFVLGLVALLGGVTASRTLVRRDGGVLIASAVLLLAVLLDLRVSRVEGALLLVGFVAYLAYLARSDDAPVEEVPRMDAALPRSAAAMLAGLVLVVVGATVLVASSSDLARLAGISEWLIGVTIVAVGTSSPEIAASVAAARRGFGGIAAGNLVGSNVFNALGILGLVAVVRPVTVSAAALPDATWLVGLSVFVVLLFASGRRLSRPEGVLLLAATLVRWALDAL</sequence>
<keyword evidence="8" id="KW-1185">Reference proteome</keyword>
<feature type="transmembrane region" description="Helical" evidence="5">
    <location>
        <begin position="237"/>
        <end position="256"/>
    </location>
</feature>